<evidence type="ECO:0000256" key="2">
    <source>
        <dbReference type="ARBA" id="ARBA00022840"/>
    </source>
</evidence>
<feature type="coiled-coil region" evidence="7">
    <location>
        <begin position="1166"/>
        <end position="1221"/>
    </location>
</feature>
<feature type="region of interest" description="Actin-binding" evidence="6">
    <location>
        <begin position="756"/>
        <end position="778"/>
    </location>
</feature>
<dbReference type="Gene3D" id="1.20.58.530">
    <property type="match status" value="1"/>
</dbReference>
<feature type="region of interest" description="Disordered" evidence="8">
    <location>
        <begin position="686"/>
        <end position="740"/>
    </location>
</feature>
<feature type="coiled-coil region" evidence="7">
    <location>
        <begin position="1028"/>
        <end position="1058"/>
    </location>
</feature>
<dbReference type="PANTHER" id="PTHR13140">
    <property type="entry name" value="MYOSIN"/>
    <property type="match status" value="1"/>
</dbReference>
<evidence type="ECO:0000256" key="1">
    <source>
        <dbReference type="ARBA" id="ARBA00022741"/>
    </source>
</evidence>
<dbReference type="GO" id="GO:0007015">
    <property type="term" value="P:actin filament organization"/>
    <property type="evidence" value="ECO:0007669"/>
    <property type="project" value="TreeGrafter"/>
</dbReference>
<evidence type="ECO:0000256" key="7">
    <source>
        <dbReference type="SAM" id="Coils"/>
    </source>
</evidence>
<dbReference type="EMBL" id="HBKQ01009677">
    <property type="protein sequence ID" value="CAE2216114.1"/>
    <property type="molecule type" value="Transcribed_RNA"/>
</dbReference>
<evidence type="ECO:0000256" key="6">
    <source>
        <dbReference type="PROSITE-ProRule" id="PRU00782"/>
    </source>
</evidence>
<dbReference type="InterPro" id="IPR001609">
    <property type="entry name" value="Myosin_head_motor_dom-like"/>
</dbReference>
<feature type="compositionally biased region" description="Gly residues" evidence="8">
    <location>
        <begin position="219"/>
        <end position="231"/>
    </location>
</feature>
<dbReference type="PRINTS" id="PR00193">
    <property type="entry name" value="MYOSINHEAVY"/>
</dbReference>
<dbReference type="GO" id="GO:0000146">
    <property type="term" value="F:microfilament motor activity"/>
    <property type="evidence" value="ECO:0007669"/>
    <property type="project" value="TreeGrafter"/>
</dbReference>
<evidence type="ECO:0000256" key="3">
    <source>
        <dbReference type="ARBA" id="ARBA00023123"/>
    </source>
</evidence>
<evidence type="ECO:0000256" key="8">
    <source>
        <dbReference type="SAM" id="MobiDB-lite"/>
    </source>
</evidence>
<dbReference type="Gene3D" id="1.20.120.720">
    <property type="entry name" value="Myosin VI head, motor domain, U50 subdomain"/>
    <property type="match status" value="1"/>
</dbReference>
<proteinExistence type="inferred from homology"/>
<dbReference type="SMART" id="SM00242">
    <property type="entry name" value="MYSc"/>
    <property type="match status" value="1"/>
</dbReference>
<dbReference type="GO" id="GO:0005524">
    <property type="term" value="F:ATP binding"/>
    <property type="evidence" value="ECO:0007669"/>
    <property type="project" value="UniProtKB-UniRule"/>
</dbReference>
<keyword evidence="1 6" id="KW-0547">Nucleotide-binding</keyword>
<reference evidence="10" key="1">
    <citation type="submission" date="2021-01" db="EMBL/GenBank/DDBJ databases">
        <authorList>
            <person name="Corre E."/>
            <person name="Pelletier E."/>
            <person name="Niang G."/>
            <person name="Scheremetjew M."/>
            <person name="Finn R."/>
            <person name="Kale V."/>
            <person name="Holt S."/>
            <person name="Cochrane G."/>
            <person name="Meng A."/>
            <person name="Brown T."/>
            <person name="Cohen L."/>
        </authorList>
    </citation>
    <scope>NUCLEOTIDE SEQUENCE</scope>
    <source>
        <strain evidence="10">Isolate 1302-5</strain>
    </source>
</reference>
<comment type="similarity">
    <text evidence="6">Belongs to the TRAFAC class myosin-kinesin ATPase superfamily. Myosin family.</text>
</comment>
<feature type="compositionally biased region" description="Low complexity" evidence="8">
    <location>
        <begin position="1113"/>
        <end position="1125"/>
    </location>
</feature>
<feature type="region of interest" description="Disordered" evidence="8">
    <location>
        <begin position="1285"/>
        <end position="1321"/>
    </location>
</feature>
<dbReference type="GO" id="GO:0016020">
    <property type="term" value="C:membrane"/>
    <property type="evidence" value="ECO:0007669"/>
    <property type="project" value="TreeGrafter"/>
</dbReference>
<feature type="compositionally biased region" description="Basic and acidic residues" evidence="8">
    <location>
        <begin position="1067"/>
        <end position="1093"/>
    </location>
</feature>
<keyword evidence="4 6" id="KW-0505">Motor protein</keyword>
<dbReference type="PANTHER" id="PTHR13140:SF706">
    <property type="entry name" value="DILUTE CLASS UNCONVENTIONAL MYOSIN, ISOFORM C"/>
    <property type="match status" value="1"/>
</dbReference>
<feature type="compositionally biased region" description="Acidic residues" evidence="8">
    <location>
        <begin position="1285"/>
        <end position="1295"/>
    </location>
</feature>
<keyword evidence="5 6" id="KW-0009">Actin-binding</keyword>
<dbReference type="Gene3D" id="3.30.70.1590">
    <property type="match status" value="1"/>
</dbReference>
<dbReference type="Gene3D" id="3.40.850.10">
    <property type="entry name" value="Kinesin motor domain"/>
    <property type="match status" value="1"/>
</dbReference>
<dbReference type="SMART" id="SM00015">
    <property type="entry name" value="IQ"/>
    <property type="match status" value="4"/>
</dbReference>
<accession>A0A7S4I1U7</accession>
<dbReference type="Pfam" id="PF00063">
    <property type="entry name" value="Myosin_head"/>
    <property type="match status" value="1"/>
</dbReference>
<feature type="binding site" evidence="6">
    <location>
        <begin position="195"/>
        <end position="202"/>
    </location>
    <ligand>
        <name>ATP</name>
        <dbReference type="ChEBI" id="CHEBI:30616"/>
    </ligand>
</feature>
<feature type="compositionally biased region" description="Gly residues" evidence="8">
    <location>
        <begin position="705"/>
        <end position="715"/>
    </location>
</feature>
<evidence type="ECO:0000259" key="9">
    <source>
        <dbReference type="PROSITE" id="PS51456"/>
    </source>
</evidence>
<evidence type="ECO:0000256" key="5">
    <source>
        <dbReference type="ARBA" id="ARBA00023203"/>
    </source>
</evidence>
<protein>
    <recommendedName>
        <fullName evidence="9">Myosin motor domain-containing protein</fullName>
    </recommendedName>
</protein>
<feature type="domain" description="Myosin motor" evidence="9">
    <location>
        <begin position="91"/>
        <end position="901"/>
    </location>
</feature>
<dbReference type="GO" id="GO:0051015">
    <property type="term" value="F:actin filament binding"/>
    <property type="evidence" value="ECO:0007669"/>
    <property type="project" value="TreeGrafter"/>
</dbReference>
<keyword evidence="3 6" id="KW-0518">Myosin</keyword>
<dbReference type="GO" id="GO:0016459">
    <property type="term" value="C:myosin complex"/>
    <property type="evidence" value="ECO:0007669"/>
    <property type="project" value="UniProtKB-KW"/>
</dbReference>
<dbReference type="InterPro" id="IPR036961">
    <property type="entry name" value="Kinesin_motor_dom_sf"/>
</dbReference>
<dbReference type="GO" id="GO:0005737">
    <property type="term" value="C:cytoplasm"/>
    <property type="evidence" value="ECO:0007669"/>
    <property type="project" value="TreeGrafter"/>
</dbReference>
<feature type="compositionally biased region" description="Low complexity" evidence="8">
    <location>
        <begin position="1094"/>
        <end position="1103"/>
    </location>
</feature>
<sequence length="1331" mass="148534">MTTADGTSNRVYIRHAQYGWMPGRLLSAASEGSTKVTVAIRNFDEEDHIQSGDGPSKHARGTENVEVDLADYEEYARKLPLQNVNPKGELNEVEDMVDLPFLHEAAILYNLKSRHVRGLPYTRTGDIVIAVNPYRWMDGLYSDKMREQYAEKLIWDVPTDIDAKSLVEPHVYETSSLAYHDLCVHGSDQSVLVSGESGAGKTETVKILMSHLASIQGHFPGGGGEASGGGATATNKPHKASSFSSSPIVERVLDSNPLLEAFGNAKTVRNDNSSRFGKFIQLQFDAEDPEHAARAGRSVANAVLAGSFCEVYLLEKSRVCGHEESERTFHVFYQLLGAPAEEREKIWDELGYDDVDQEAFTFVGYSDTDTIEGKTDGQRWNDTVEALAIVGVKDETFLSLMRSICVVLQLGNLSFAPDPTDEEKTIIEIEEDNDELGRLSKLMGMESNDVMKALTERTIEARGEVFKVPLNEAKARDARDAFAKEIYARTFLWLVRKINEATRAELHYEGRDRVGRGGYRFIGLLDIFGFESFEVNRYEQLCINYANEKLQQKFTSDIFRSVQAEYEFEGIELGEVSFQDNADVLELIEGRMGLIAVLNEECVRPKGCDTAFVSKVYAMNKDSTECLVQDNFFRDYEFGIKHYAGPVVYDATNFVLKNMDNIPTDLAECAIKCTNDIIRKELGEGGDGSAEAAAVSGGGGRKRPGGGGGRGPRPGGRGKRPGGRGGSRGTDGRPGLQRKGSAIVSQTVWTKFRAQLNVLMANIGETRTRYIRCIKPNPEKQPGAMRHLTTVEQLRCAGVVAAVTISRSSFPNRLEHAATLDRFACLGRGFVRGTPEEGDDDGQLALQNDVDRLLTDVLRELETTKDGGTTTGGAIVKAFVCGKTRCYFRAGSLEHLEAERLTAFGRHAVVIQRTYRGYRGRSRYAAMRVASVKIQSVARRGTARHRYRRVLFASVMVQCWSRRLAARAELVRRRRHHASTLIQTRFRMTVAMALLKRSVEAVVRIQSQARGSRQRPLYREALKEFKEGQKLENQLMVLQRKLEEAEAKRVEAERKAEEVPEPVVVYREPEKEKEEEKDVKKGGGEKEAAKEESAAAVDTSPALEPEEEEESKPLPAVSVAPSRSHAPPPPSVVTGQLTEQQQTLMDESQKMLEYLRKEVFKLRSQNAQLRTDFDLLKENNQRLMDANASAGASFAALNQHAKQLNKTNAKVVAEVERQKGQCHRLNLAQVELKEELRMKQATYIAEVQSRLNYQKTMTRIVEEVQERCRDVRLVEDVLMMSDECENDYMGDDSTEVDATPTRSARGEYDRAPLSPETPGGISARFKSFLGY</sequence>
<name>A0A7S4I1U7_9STRA</name>
<keyword evidence="7" id="KW-0175">Coiled coil</keyword>
<dbReference type="InterPro" id="IPR027417">
    <property type="entry name" value="P-loop_NTPase"/>
</dbReference>
<dbReference type="PROSITE" id="PS51456">
    <property type="entry name" value="MYOSIN_MOTOR"/>
    <property type="match status" value="1"/>
</dbReference>
<feature type="region of interest" description="Disordered" evidence="8">
    <location>
        <begin position="219"/>
        <end position="242"/>
    </location>
</feature>
<gene>
    <name evidence="10" type="ORF">OAUR00152_LOCUS6509</name>
</gene>
<dbReference type="Gene3D" id="1.20.5.190">
    <property type="match status" value="1"/>
</dbReference>
<keyword evidence="2 6" id="KW-0067">ATP-binding</keyword>
<dbReference type="PROSITE" id="PS50096">
    <property type="entry name" value="IQ"/>
    <property type="match status" value="3"/>
</dbReference>
<feature type="region of interest" description="Disordered" evidence="8">
    <location>
        <begin position="1065"/>
        <end position="1134"/>
    </location>
</feature>
<organism evidence="10">
    <name type="scientific">Odontella aurita</name>
    <dbReference type="NCBI Taxonomy" id="265563"/>
    <lineage>
        <taxon>Eukaryota</taxon>
        <taxon>Sar</taxon>
        <taxon>Stramenopiles</taxon>
        <taxon>Ochrophyta</taxon>
        <taxon>Bacillariophyta</taxon>
        <taxon>Mediophyceae</taxon>
        <taxon>Biddulphiophycidae</taxon>
        <taxon>Eupodiscales</taxon>
        <taxon>Odontellaceae</taxon>
        <taxon>Odontella</taxon>
    </lineage>
</organism>
<dbReference type="Gene3D" id="1.10.10.820">
    <property type="match status" value="1"/>
</dbReference>
<dbReference type="InterPro" id="IPR000048">
    <property type="entry name" value="IQ_motif_EF-hand-BS"/>
</dbReference>
<dbReference type="CDD" id="cd00124">
    <property type="entry name" value="MYSc"/>
    <property type="match status" value="1"/>
</dbReference>
<evidence type="ECO:0000256" key="4">
    <source>
        <dbReference type="ARBA" id="ARBA00023175"/>
    </source>
</evidence>
<evidence type="ECO:0000313" key="10">
    <source>
        <dbReference type="EMBL" id="CAE2216114.1"/>
    </source>
</evidence>
<dbReference type="SUPFAM" id="SSF52540">
    <property type="entry name" value="P-loop containing nucleoside triphosphate hydrolases"/>
    <property type="match status" value="1"/>
</dbReference>